<organism evidence="1 2">
    <name type="scientific">Rhodococcus tukisamuensis</name>
    <dbReference type="NCBI Taxonomy" id="168276"/>
    <lineage>
        <taxon>Bacteria</taxon>
        <taxon>Bacillati</taxon>
        <taxon>Actinomycetota</taxon>
        <taxon>Actinomycetes</taxon>
        <taxon>Mycobacteriales</taxon>
        <taxon>Nocardiaceae</taxon>
        <taxon>Rhodococcus</taxon>
    </lineage>
</organism>
<dbReference type="STRING" id="168276.SAMN05444580_104242"/>
<dbReference type="EMBL" id="FNAB01000004">
    <property type="protein sequence ID" value="SDD42638.1"/>
    <property type="molecule type" value="Genomic_DNA"/>
</dbReference>
<protein>
    <submittedName>
        <fullName evidence="1">Uncharacterized protein</fullName>
    </submittedName>
</protein>
<accession>A0A1G6UMP9</accession>
<sequence length="69" mass="7255">MLDHSHRDDHLLVVRDAERHFGELTAFEPVSFGVAAGNCCAIVGENPFMGDLAAAVAVGVGNRPGAPLR</sequence>
<evidence type="ECO:0000313" key="1">
    <source>
        <dbReference type="EMBL" id="SDD42638.1"/>
    </source>
</evidence>
<dbReference type="Proteomes" id="UP000199417">
    <property type="component" value="Unassembled WGS sequence"/>
</dbReference>
<evidence type="ECO:0000313" key="2">
    <source>
        <dbReference type="Proteomes" id="UP000199417"/>
    </source>
</evidence>
<proteinExistence type="predicted"/>
<gene>
    <name evidence="1" type="ORF">SAMN05444580_104242</name>
</gene>
<name>A0A1G6UMP9_9NOCA</name>
<keyword evidence="2" id="KW-1185">Reference proteome</keyword>
<dbReference type="AlphaFoldDB" id="A0A1G6UMP9"/>
<reference evidence="1 2" key="1">
    <citation type="submission" date="2016-10" db="EMBL/GenBank/DDBJ databases">
        <authorList>
            <person name="de Groot N.N."/>
        </authorList>
    </citation>
    <scope>NUCLEOTIDE SEQUENCE [LARGE SCALE GENOMIC DNA]</scope>
    <source>
        <strain evidence="1 2">JCM 11308</strain>
    </source>
</reference>